<accession>A0ABP6SSS8</accession>
<organism evidence="1 2">
    <name type="scientific">Cryptosporangium minutisporangium</name>
    <dbReference type="NCBI Taxonomy" id="113569"/>
    <lineage>
        <taxon>Bacteria</taxon>
        <taxon>Bacillati</taxon>
        <taxon>Actinomycetota</taxon>
        <taxon>Actinomycetes</taxon>
        <taxon>Cryptosporangiales</taxon>
        <taxon>Cryptosporangiaceae</taxon>
        <taxon>Cryptosporangium</taxon>
    </lineage>
</organism>
<reference evidence="2" key="1">
    <citation type="journal article" date="2019" name="Int. J. Syst. Evol. Microbiol.">
        <title>The Global Catalogue of Microorganisms (GCM) 10K type strain sequencing project: providing services to taxonomists for standard genome sequencing and annotation.</title>
        <authorList>
            <consortium name="The Broad Institute Genomics Platform"/>
            <consortium name="The Broad Institute Genome Sequencing Center for Infectious Disease"/>
            <person name="Wu L."/>
            <person name="Ma J."/>
        </authorList>
    </citation>
    <scope>NUCLEOTIDE SEQUENCE [LARGE SCALE GENOMIC DNA]</scope>
    <source>
        <strain evidence="2">JCM 9458</strain>
    </source>
</reference>
<protein>
    <recommendedName>
        <fullName evidence="3">Transcription regulator AsnC/Lrp ligand binding domain-containing protein</fullName>
    </recommendedName>
</protein>
<dbReference type="EMBL" id="BAAAYN010000008">
    <property type="protein sequence ID" value="GAA3384479.1"/>
    <property type="molecule type" value="Genomic_DNA"/>
</dbReference>
<dbReference type="RefSeq" id="WP_345727194.1">
    <property type="nucleotide sequence ID" value="NZ_BAAAYN010000008.1"/>
</dbReference>
<keyword evidence="2" id="KW-1185">Reference proteome</keyword>
<dbReference type="Proteomes" id="UP001501676">
    <property type="component" value="Unassembled WGS sequence"/>
</dbReference>
<evidence type="ECO:0000313" key="2">
    <source>
        <dbReference type="Proteomes" id="UP001501676"/>
    </source>
</evidence>
<name>A0ABP6SSS8_9ACTN</name>
<proteinExistence type="predicted"/>
<evidence type="ECO:0008006" key="3">
    <source>
        <dbReference type="Google" id="ProtNLM"/>
    </source>
</evidence>
<gene>
    <name evidence="1" type="ORF">GCM10020369_14340</name>
</gene>
<sequence length="51" mass="5572">MATAIGRADVICTAVTDEADETLELLEDVRALPGVLGLESWTHLRVLKESY</sequence>
<comment type="caution">
    <text evidence="1">The sequence shown here is derived from an EMBL/GenBank/DDBJ whole genome shotgun (WGS) entry which is preliminary data.</text>
</comment>
<evidence type="ECO:0000313" key="1">
    <source>
        <dbReference type="EMBL" id="GAA3384479.1"/>
    </source>
</evidence>